<dbReference type="InterPro" id="IPR014710">
    <property type="entry name" value="RmlC-like_jellyroll"/>
</dbReference>
<evidence type="ECO:0000313" key="2">
    <source>
        <dbReference type="EMBL" id="MBB5707228.1"/>
    </source>
</evidence>
<gene>
    <name evidence="2" type="ORF">FHR21_002591</name>
</gene>
<dbReference type="RefSeq" id="WP_184098900.1">
    <property type="nucleotide sequence ID" value="NZ_JACIJH010000008.1"/>
</dbReference>
<dbReference type="Pfam" id="PF07883">
    <property type="entry name" value="Cupin_2"/>
    <property type="match status" value="1"/>
</dbReference>
<dbReference type="AlphaFoldDB" id="A0A7W9B6P1"/>
<dbReference type="Gene3D" id="2.60.120.10">
    <property type="entry name" value="Jelly Rolls"/>
    <property type="match status" value="1"/>
</dbReference>
<evidence type="ECO:0000313" key="3">
    <source>
        <dbReference type="Proteomes" id="UP000537161"/>
    </source>
</evidence>
<keyword evidence="3" id="KW-1185">Reference proteome</keyword>
<organism evidence="2 3">
    <name type="scientific">Sphingopyxis panaciterrulae</name>
    <dbReference type="NCBI Taxonomy" id="462372"/>
    <lineage>
        <taxon>Bacteria</taxon>
        <taxon>Pseudomonadati</taxon>
        <taxon>Pseudomonadota</taxon>
        <taxon>Alphaproteobacteria</taxon>
        <taxon>Sphingomonadales</taxon>
        <taxon>Sphingomonadaceae</taxon>
        <taxon>Sphingopyxis</taxon>
    </lineage>
</organism>
<proteinExistence type="predicted"/>
<feature type="domain" description="Cupin type-2" evidence="1">
    <location>
        <begin position="74"/>
        <end position="147"/>
    </location>
</feature>
<dbReference type="InterPro" id="IPR013096">
    <property type="entry name" value="Cupin_2"/>
</dbReference>
<sequence>MKELDRRTLLAAATLGSMLAPASSAGASPRKFGLEAASKGIATFQAVHEGLGSIDVRLFDFGGAPAPAAFLIYDIPVGASEGVHLHNLTDPQLGAFDEYYYILEGRGKMTIDDEAIAVTAGDHVHAPLDCWRGIENIDDERRLKIFLTYIDRSSKS</sequence>
<dbReference type="Proteomes" id="UP000537161">
    <property type="component" value="Unassembled WGS sequence"/>
</dbReference>
<dbReference type="SUPFAM" id="SSF51182">
    <property type="entry name" value="RmlC-like cupins"/>
    <property type="match status" value="1"/>
</dbReference>
<reference evidence="2 3" key="1">
    <citation type="submission" date="2020-08" db="EMBL/GenBank/DDBJ databases">
        <title>Genomic Encyclopedia of Type Strains, Phase IV (KMG-IV): sequencing the most valuable type-strain genomes for metagenomic binning, comparative biology and taxonomic classification.</title>
        <authorList>
            <person name="Goeker M."/>
        </authorList>
    </citation>
    <scope>NUCLEOTIDE SEQUENCE [LARGE SCALE GENOMIC DNA]</scope>
    <source>
        <strain evidence="2 3">DSM 27163</strain>
    </source>
</reference>
<name>A0A7W9B6P1_9SPHN</name>
<dbReference type="InterPro" id="IPR006311">
    <property type="entry name" value="TAT_signal"/>
</dbReference>
<evidence type="ECO:0000259" key="1">
    <source>
        <dbReference type="Pfam" id="PF07883"/>
    </source>
</evidence>
<dbReference type="PROSITE" id="PS51318">
    <property type="entry name" value="TAT"/>
    <property type="match status" value="1"/>
</dbReference>
<accession>A0A7W9B6P1</accession>
<protein>
    <recommendedName>
        <fullName evidence="1">Cupin type-2 domain-containing protein</fullName>
    </recommendedName>
</protein>
<dbReference type="EMBL" id="JACIJH010000008">
    <property type="protein sequence ID" value="MBB5707228.1"/>
    <property type="molecule type" value="Genomic_DNA"/>
</dbReference>
<dbReference type="InterPro" id="IPR011051">
    <property type="entry name" value="RmlC_Cupin_sf"/>
</dbReference>
<comment type="caution">
    <text evidence="2">The sequence shown here is derived from an EMBL/GenBank/DDBJ whole genome shotgun (WGS) entry which is preliminary data.</text>
</comment>